<dbReference type="EMBL" id="JANPWB010000009">
    <property type="protein sequence ID" value="KAJ1149054.1"/>
    <property type="molecule type" value="Genomic_DNA"/>
</dbReference>
<evidence type="ECO:0000256" key="6">
    <source>
        <dbReference type="ARBA" id="ARBA00022824"/>
    </source>
</evidence>
<evidence type="ECO:0000256" key="5">
    <source>
        <dbReference type="ARBA" id="ARBA00022723"/>
    </source>
</evidence>
<keyword evidence="9 12" id="KW-0408">Iron</keyword>
<dbReference type="FunFam" id="1.10.630.10:FF:000010">
    <property type="entry name" value="cytochrome P450 2W1 isoform X2"/>
    <property type="match status" value="1"/>
</dbReference>
<dbReference type="GO" id="GO:0020037">
    <property type="term" value="F:heme binding"/>
    <property type="evidence" value="ECO:0007669"/>
    <property type="project" value="InterPro"/>
</dbReference>
<name>A0AAV7R8C9_PLEWA</name>
<sequence>MRSISQKFPPGPRPLPLIGNLHILNLKRPQKTFVELSKKYGSVFTVHMGMQKMVVLAGYETVKDALVHHANEFGERAFVPIFEDINKGFGLPFSHGETWKVMRRFTLSSMRDFGMGKRTIEDKIIEENEYLIKHFHSQEGKPFDVAVITNAAVANIITSIVLGHRFDYNHPALLKLTKLVTENLRMVGSPMVTLYNLYPFVKFLPGTHKIILQNIKEIHSFLRKTFLKSRKELNSDDQRSFIDAFLVKEEEEKTNPNSHFHEVNLISVVTTLFTAGTDTTSATLQWSCLLMMKYPEIQRKVQEEIERVVGSQQPTSGHRKLMPYTDAVLHEVQRFGNIVPLSLPRETTVDVTFKGYFLPKGTFIIPLLESVLYDKTQFEKPEEFNPQHFLDSEGRFVKKDALMNFGAGRRVCIGETLARMELFVFFATLLQKFTLRLPPGVTQVDLTPAIGLITPPKPFKICAFSRF</sequence>
<dbReference type="InterPro" id="IPR036396">
    <property type="entry name" value="Cyt_P450_sf"/>
</dbReference>
<evidence type="ECO:0000256" key="1">
    <source>
        <dbReference type="ARBA" id="ARBA00001971"/>
    </source>
</evidence>
<dbReference type="PRINTS" id="PR00385">
    <property type="entry name" value="P450"/>
</dbReference>
<dbReference type="GO" id="GO:0046222">
    <property type="term" value="P:aflatoxin metabolic process"/>
    <property type="evidence" value="ECO:0007669"/>
    <property type="project" value="UniProtKB-ARBA"/>
</dbReference>
<organism evidence="14 15">
    <name type="scientific">Pleurodeles waltl</name>
    <name type="common">Iberian ribbed newt</name>
    <dbReference type="NCBI Taxonomy" id="8319"/>
    <lineage>
        <taxon>Eukaryota</taxon>
        <taxon>Metazoa</taxon>
        <taxon>Chordata</taxon>
        <taxon>Craniata</taxon>
        <taxon>Vertebrata</taxon>
        <taxon>Euteleostomi</taxon>
        <taxon>Amphibia</taxon>
        <taxon>Batrachia</taxon>
        <taxon>Caudata</taxon>
        <taxon>Salamandroidea</taxon>
        <taxon>Salamandridae</taxon>
        <taxon>Pleurodelinae</taxon>
        <taxon>Pleurodeles</taxon>
    </lineage>
</organism>
<reference evidence="14" key="1">
    <citation type="journal article" date="2022" name="bioRxiv">
        <title>Sequencing and chromosome-scale assembly of the giantPleurodeles waltlgenome.</title>
        <authorList>
            <person name="Brown T."/>
            <person name="Elewa A."/>
            <person name="Iarovenko S."/>
            <person name="Subramanian E."/>
            <person name="Araus A.J."/>
            <person name="Petzold A."/>
            <person name="Susuki M."/>
            <person name="Suzuki K.-i.T."/>
            <person name="Hayashi T."/>
            <person name="Toyoda A."/>
            <person name="Oliveira C."/>
            <person name="Osipova E."/>
            <person name="Leigh N.D."/>
            <person name="Simon A."/>
            <person name="Yun M.H."/>
        </authorList>
    </citation>
    <scope>NUCLEOTIDE SEQUENCE</scope>
    <source>
        <strain evidence="14">20211129_DDA</strain>
        <tissue evidence="14">Liver</tissue>
    </source>
</reference>
<evidence type="ECO:0000256" key="2">
    <source>
        <dbReference type="ARBA" id="ARBA00004524"/>
    </source>
</evidence>
<evidence type="ECO:0000256" key="12">
    <source>
        <dbReference type="PIRSR" id="PIRSR602401-1"/>
    </source>
</evidence>
<feature type="binding site" description="axial binding residue" evidence="12">
    <location>
        <position position="412"/>
    </location>
    <ligand>
        <name>heme</name>
        <dbReference type="ChEBI" id="CHEBI:30413"/>
    </ligand>
    <ligandPart>
        <name>Fe</name>
        <dbReference type="ChEBI" id="CHEBI:18248"/>
    </ligandPart>
</feature>
<dbReference type="GO" id="GO:0006082">
    <property type="term" value="P:organic acid metabolic process"/>
    <property type="evidence" value="ECO:0007669"/>
    <property type="project" value="TreeGrafter"/>
</dbReference>
<comment type="similarity">
    <text evidence="3 13">Belongs to the cytochrome P450 family.</text>
</comment>
<accession>A0AAV7R8C9</accession>
<dbReference type="InterPro" id="IPR017972">
    <property type="entry name" value="Cyt_P450_CS"/>
</dbReference>
<keyword evidence="5 12" id="KW-0479">Metal-binding</keyword>
<keyword evidence="4 12" id="KW-0349">Heme</keyword>
<dbReference type="PANTHER" id="PTHR24300">
    <property type="entry name" value="CYTOCHROME P450 508A4-RELATED"/>
    <property type="match status" value="1"/>
</dbReference>
<dbReference type="AlphaFoldDB" id="A0AAV7R8C9"/>
<dbReference type="GO" id="GO:0016712">
    <property type="term" value="F:oxidoreductase activity, acting on paired donors, with incorporation or reduction of molecular oxygen, reduced flavin or flavoprotein as one donor, and incorporation of one atom of oxygen"/>
    <property type="evidence" value="ECO:0007669"/>
    <property type="project" value="InterPro"/>
</dbReference>
<dbReference type="PRINTS" id="PR00463">
    <property type="entry name" value="EP450I"/>
</dbReference>
<evidence type="ECO:0000256" key="8">
    <source>
        <dbReference type="ARBA" id="ARBA00023002"/>
    </source>
</evidence>
<dbReference type="Pfam" id="PF00067">
    <property type="entry name" value="p450"/>
    <property type="match status" value="1"/>
</dbReference>
<keyword evidence="10 13" id="KW-0503">Monooxygenase</keyword>
<dbReference type="GO" id="GO:0005506">
    <property type="term" value="F:iron ion binding"/>
    <property type="evidence" value="ECO:0007669"/>
    <property type="project" value="InterPro"/>
</dbReference>
<evidence type="ECO:0000313" key="14">
    <source>
        <dbReference type="EMBL" id="KAJ1149054.1"/>
    </source>
</evidence>
<dbReference type="InterPro" id="IPR001128">
    <property type="entry name" value="Cyt_P450"/>
</dbReference>
<dbReference type="PRINTS" id="PR01686">
    <property type="entry name" value="EP450ICYP2D"/>
</dbReference>
<dbReference type="SUPFAM" id="SSF48264">
    <property type="entry name" value="Cytochrome P450"/>
    <property type="match status" value="1"/>
</dbReference>
<dbReference type="InterPro" id="IPR008069">
    <property type="entry name" value="Cyt_P450_E_grp-I_CYP2D-like"/>
</dbReference>
<keyword evidence="7" id="KW-0492">Microsome</keyword>
<protein>
    <submittedName>
        <fullName evidence="14">Uncharacterized protein</fullName>
    </submittedName>
</protein>
<proteinExistence type="inferred from homology"/>
<dbReference type="PANTHER" id="PTHR24300:SF401">
    <property type="entry name" value="CYTOCHROME P450 2K6"/>
    <property type="match status" value="1"/>
</dbReference>
<comment type="cofactor">
    <cofactor evidence="1 12">
        <name>heme</name>
        <dbReference type="ChEBI" id="CHEBI:30413"/>
    </cofactor>
</comment>
<dbReference type="GO" id="GO:0005737">
    <property type="term" value="C:cytoplasm"/>
    <property type="evidence" value="ECO:0007669"/>
    <property type="project" value="TreeGrafter"/>
</dbReference>
<dbReference type="Gene3D" id="1.10.630.10">
    <property type="entry name" value="Cytochrome P450"/>
    <property type="match status" value="1"/>
</dbReference>
<evidence type="ECO:0000256" key="13">
    <source>
        <dbReference type="RuleBase" id="RU000461"/>
    </source>
</evidence>
<dbReference type="GO" id="GO:0006805">
    <property type="term" value="P:xenobiotic metabolic process"/>
    <property type="evidence" value="ECO:0007669"/>
    <property type="project" value="TreeGrafter"/>
</dbReference>
<evidence type="ECO:0000313" key="15">
    <source>
        <dbReference type="Proteomes" id="UP001066276"/>
    </source>
</evidence>
<keyword evidence="8 13" id="KW-0560">Oxidoreductase</keyword>
<keyword evidence="6" id="KW-0256">Endoplasmic reticulum</keyword>
<evidence type="ECO:0000256" key="9">
    <source>
        <dbReference type="ARBA" id="ARBA00023004"/>
    </source>
</evidence>
<dbReference type="InterPro" id="IPR050182">
    <property type="entry name" value="Cytochrome_P450_fam2"/>
</dbReference>
<evidence type="ECO:0000256" key="10">
    <source>
        <dbReference type="ARBA" id="ARBA00023033"/>
    </source>
</evidence>
<evidence type="ECO:0000256" key="7">
    <source>
        <dbReference type="ARBA" id="ARBA00022848"/>
    </source>
</evidence>
<evidence type="ECO:0000256" key="3">
    <source>
        <dbReference type="ARBA" id="ARBA00010617"/>
    </source>
</evidence>
<dbReference type="Proteomes" id="UP001066276">
    <property type="component" value="Chromosome 5"/>
</dbReference>
<comment type="caution">
    <text evidence="14">The sequence shown here is derived from an EMBL/GenBank/DDBJ whole genome shotgun (WGS) entry which is preliminary data.</text>
</comment>
<keyword evidence="11" id="KW-0472">Membrane</keyword>
<dbReference type="PROSITE" id="PS00086">
    <property type="entry name" value="CYTOCHROME_P450"/>
    <property type="match status" value="1"/>
</dbReference>
<dbReference type="InterPro" id="IPR002401">
    <property type="entry name" value="Cyt_P450_E_grp-I"/>
</dbReference>
<evidence type="ECO:0000256" key="4">
    <source>
        <dbReference type="ARBA" id="ARBA00022617"/>
    </source>
</evidence>
<comment type="subcellular location">
    <subcellularLocation>
        <location evidence="2">Microsome membrane</location>
    </subcellularLocation>
</comment>
<keyword evidence="15" id="KW-1185">Reference proteome</keyword>
<gene>
    <name evidence="14" type="ORF">NDU88_001873</name>
</gene>
<evidence type="ECO:0000256" key="11">
    <source>
        <dbReference type="ARBA" id="ARBA00023136"/>
    </source>
</evidence>